<dbReference type="Proteomes" id="UP000031866">
    <property type="component" value="Chromosome"/>
</dbReference>
<dbReference type="KEGG" id="cbei:LF65_02950"/>
<dbReference type="EMBL" id="CP010086">
    <property type="protein sequence ID" value="AJG99520.1"/>
    <property type="molecule type" value="Genomic_DNA"/>
</dbReference>
<protein>
    <submittedName>
        <fullName evidence="1">Uncharacterized protein</fullName>
    </submittedName>
</protein>
<proteinExistence type="predicted"/>
<gene>
    <name evidence="1" type="ORF">LF65_02950</name>
</gene>
<organism evidence="1 2">
    <name type="scientific">Clostridium beijerinckii</name>
    <name type="common">Clostridium MP</name>
    <dbReference type="NCBI Taxonomy" id="1520"/>
    <lineage>
        <taxon>Bacteria</taxon>
        <taxon>Bacillati</taxon>
        <taxon>Bacillota</taxon>
        <taxon>Clostridia</taxon>
        <taxon>Eubacteriales</taxon>
        <taxon>Clostridiaceae</taxon>
        <taxon>Clostridium</taxon>
    </lineage>
</organism>
<dbReference type="STRING" id="1520.LF65_02950"/>
<evidence type="ECO:0000313" key="2">
    <source>
        <dbReference type="Proteomes" id="UP000031866"/>
    </source>
</evidence>
<accession>A0A0B5QEV4</accession>
<dbReference type="AlphaFoldDB" id="A0A0B5QEV4"/>
<sequence length="122" mass="14593">MSNKEDAYVIYDDFESGYLLRFYLNYGLSFGPTSYQSGALKEKSQKEFEEKYQYIKEVFEKALITVRNNQEVVIKKSRNNQIREIINTESELFFYINKYRGKRYLSPELINRLIDDLKVVTN</sequence>
<dbReference type="OrthoDB" id="1710385at2"/>
<evidence type="ECO:0000313" key="1">
    <source>
        <dbReference type="EMBL" id="AJG99520.1"/>
    </source>
</evidence>
<name>A0A0B5QEV4_CLOBE</name>
<reference evidence="2" key="1">
    <citation type="submission" date="2014-12" db="EMBL/GenBank/DDBJ databases">
        <title>Genome sequence of Clostridium beijerinckii strain 59B.</title>
        <authorList>
            <person name="Little G.T."/>
            <person name="Minton N.P."/>
        </authorList>
    </citation>
    <scope>NUCLEOTIDE SEQUENCE [LARGE SCALE GENOMIC DNA]</scope>
    <source>
        <strain evidence="2">59B</strain>
    </source>
</reference>
<dbReference type="RefSeq" id="WP_041897007.1">
    <property type="nucleotide sequence ID" value="NZ_CP010086.2"/>
</dbReference>